<feature type="domain" description="UspA" evidence="5">
    <location>
        <begin position="173"/>
        <end position="284"/>
    </location>
</feature>
<organism evidence="6 7">
    <name type="scientific">Simiduia aestuariiviva</name>
    <dbReference type="NCBI Taxonomy" id="1510459"/>
    <lineage>
        <taxon>Bacteria</taxon>
        <taxon>Pseudomonadati</taxon>
        <taxon>Pseudomonadota</taxon>
        <taxon>Gammaproteobacteria</taxon>
        <taxon>Cellvibrionales</taxon>
        <taxon>Cellvibrionaceae</taxon>
        <taxon>Simiduia</taxon>
    </lineage>
</organism>
<sequence>MNAQTLLVVIDPLTDDQMALSRAVAIALCTKSRIHLFCCTYLDEQELGKFSSRKDAKHTQLTETRTWLDELAAPLLAQDIPVSCEVVWNQKWEIMVAQAAGRIGAALIVKTSFKHSTLERAIKRTSDVYLMRTAPCPVMLVKSDEAWQNGIILAAVSLEENRPEHEQLNNVIFSQARKIAAATNSELHLVSALDSTPELIKLFQWTDESEQAPVELVAQRFGLPARQIHLIEGTAKDVLTDTVQALHADLIIMGTVARSGLVATVLGNTAEKVLDLLEVDLLTVSRS</sequence>
<evidence type="ECO:0000259" key="5">
    <source>
        <dbReference type="Pfam" id="PF00582"/>
    </source>
</evidence>
<evidence type="ECO:0000256" key="1">
    <source>
        <dbReference type="ARBA" id="ARBA00004496"/>
    </source>
</evidence>
<comment type="similarity">
    <text evidence="2">Belongs to the universal stress protein A family.</text>
</comment>
<keyword evidence="7" id="KW-1185">Reference proteome</keyword>
<dbReference type="GO" id="GO:0005737">
    <property type="term" value="C:cytoplasm"/>
    <property type="evidence" value="ECO:0007669"/>
    <property type="project" value="UniProtKB-SubCell"/>
</dbReference>
<feature type="domain" description="UspA" evidence="5">
    <location>
        <begin position="4"/>
        <end position="142"/>
    </location>
</feature>
<evidence type="ECO:0000313" key="6">
    <source>
        <dbReference type="EMBL" id="MBB3169906.1"/>
    </source>
</evidence>
<keyword evidence="3" id="KW-0963">Cytoplasm</keyword>
<comment type="subcellular location">
    <subcellularLocation>
        <location evidence="1">Cytoplasm</location>
    </subcellularLocation>
</comment>
<evidence type="ECO:0000256" key="3">
    <source>
        <dbReference type="ARBA" id="ARBA00022490"/>
    </source>
</evidence>
<dbReference type="Proteomes" id="UP000559987">
    <property type="component" value="Unassembled WGS sequence"/>
</dbReference>
<evidence type="ECO:0000256" key="2">
    <source>
        <dbReference type="ARBA" id="ARBA00008791"/>
    </source>
</evidence>
<dbReference type="InterPro" id="IPR006016">
    <property type="entry name" value="UspA"/>
</dbReference>
<evidence type="ECO:0000256" key="4">
    <source>
        <dbReference type="ARBA" id="ARBA00037131"/>
    </source>
</evidence>
<dbReference type="SUPFAM" id="SSF52402">
    <property type="entry name" value="Adenine nucleotide alpha hydrolases-like"/>
    <property type="match status" value="2"/>
</dbReference>
<accession>A0A839UV48</accession>
<evidence type="ECO:0000313" key="7">
    <source>
        <dbReference type="Proteomes" id="UP000559987"/>
    </source>
</evidence>
<dbReference type="PANTHER" id="PTHR47892:SF1">
    <property type="entry name" value="UNIVERSAL STRESS PROTEIN E"/>
    <property type="match status" value="1"/>
</dbReference>
<reference evidence="6 7" key="1">
    <citation type="submission" date="2020-08" db="EMBL/GenBank/DDBJ databases">
        <title>Genomic Encyclopedia of Type Strains, Phase III (KMG-III): the genomes of soil and plant-associated and newly described type strains.</title>
        <authorList>
            <person name="Whitman W."/>
        </authorList>
    </citation>
    <scope>NUCLEOTIDE SEQUENCE [LARGE SCALE GENOMIC DNA]</scope>
    <source>
        <strain evidence="6 7">CECT 8571</strain>
    </source>
</reference>
<dbReference type="AlphaFoldDB" id="A0A839UV48"/>
<dbReference type="PANTHER" id="PTHR47892">
    <property type="entry name" value="UNIVERSAL STRESS PROTEIN E"/>
    <property type="match status" value="1"/>
</dbReference>
<proteinExistence type="inferred from homology"/>
<dbReference type="Pfam" id="PF00582">
    <property type="entry name" value="Usp"/>
    <property type="match status" value="2"/>
</dbReference>
<dbReference type="EMBL" id="JACHXZ010000004">
    <property type="protein sequence ID" value="MBB3169906.1"/>
    <property type="molecule type" value="Genomic_DNA"/>
</dbReference>
<comment type="function">
    <text evidence="4">Required for resistance to DNA-damaging agents.</text>
</comment>
<protein>
    <submittedName>
        <fullName evidence="6">Universal stress protein E</fullName>
    </submittedName>
</protein>
<dbReference type="RefSeq" id="WP_183911388.1">
    <property type="nucleotide sequence ID" value="NZ_JACHXZ010000004.1"/>
</dbReference>
<comment type="caution">
    <text evidence="6">The sequence shown here is derived from an EMBL/GenBank/DDBJ whole genome shotgun (WGS) entry which is preliminary data.</text>
</comment>
<name>A0A839UV48_9GAMM</name>
<gene>
    <name evidence="6" type="ORF">FHS30_003119</name>
</gene>
<dbReference type="Gene3D" id="3.40.50.12370">
    <property type="match status" value="1"/>
</dbReference>